<dbReference type="Proteomes" id="UP001208692">
    <property type="component" value="Unassembled WGS sequence"/>
</dbReference>
<dbReference type="GO" id="GO:0004084">
    <property type="term" value="F:branched-chain-amino-acid transaminase activity"/>
    <property type="evidence" value="ECO:0007669"/>
    <property type="project" value="UniProtKB-EC"/>
</dbReference>
<dbReference type="Pfam" id="PF01063">
    <property type="entry name" value="Aminotran_4"/>
    <property type="match status" value="1"/>
</dbReference>
<evidence type="ECO:0000256" key="5">
    <source>
        <dbReference type="ARBA" id="ARBA00013053"/>
    </source>
</evidence>
<dbReference type="EMBL" id="BQKB01000011">
    <property type="protein sequence ID" value="GJM52362.1"/>
    <property type="molecule type" value="Genomic_DNA"/>
</dbReference>
<comment type="pathway">
    <text evidence="3">Amino-acid biosynthesis; L-leucine biosynthesis; L-leucine from 3-methyl-2-oxobutanoate: step 4/4.</text>
</comment>
<dbReference type="EMBL" id="BQKA01000001">
    <property type="protein sequence ID" value="GJM49101.1"/>
    <property type="molecule type" value="Genomic_DNA"/>
</dbReference>
<dbReference type="RefSeq" id="WP_264845038.1">
    <property type="nucleotide sequence ID" value="NZ_BPMA01000002.1"/>
</dbReference>
<evidence type="ECO:0000313" key="9">
    <source>
        <dbReference type="EMBL" id="GJM49101.1"/>
    </source>
</evidence>
<dbReference type="Proteomes" id="UP001207736">
    <property type="component" value="Unassembled WGS sequence"/>
</dbReference>
<dbReference type="InterPro" id="IPR036038">
    <property type="entry name" value="Aminotransferase-like"/>
</dbReference>
<keyword evidence="12" id="KW-1185">Reference proteome</keyword>
<comment type="similarity">
    <text evidence="4">Belongs to the class-IV pyridoxal-phosphate-dependent aminotransferase family.</text>
</comment>
<dbReference type="CDD" id="cd00449">
    <property type="entry name" value="PLPDE_IV"/>
    <property type="match status" value="1"/>
</dbReference>
<evidence type="ECO:0000256" key="8">
    <source>
        <dbReference type="ARBA" id="ARBA00049229"/>
    </source>
</evidence>
<comment type="catalytic activity">
    <reaction evidence="6">
        <text>L-valine + 2-oxoglutarate = 3-methyl-2-oxobutanoate + L-glutamate</text>
        <dbReference type="Rhea" id="RHEA:24813"/>
        <dbReference type="ChEBI" id="CHEBI:11851"/>
        <dbReference type="ChEBI" id="CHEBI:16810"/>
        <dbReference type="ChEBI" id="CHEBI:29985"/>
        <dbReference type="ChEBI" id="CHEBI:57762"/>
        <dbReference type="EC" id="2.6.1.42"/>
    </reaction>
</comment>
<dbReference type="InterPro" id="IPR043131">
    <property type="entry name" value="BCAT-like_N"/>
</dbReference>
<organism evidence="9 11">
    <name type="scientific">Capnocytophaga catalasegens</name>
    <dbReference type="NCBI Taxonomy" id="1004260"/>
    <lineage>
        <taxon>Bacteria</taxon>
        <taxon>Pseudomonadati</taxon>
        <taxon>Bacteroidota</taxon>
        <taxon>Flavobacteriia</taxon>
        <taxon>Flavobacteriales</taxon>
        <taxon>Flavobacteriaceae</taxon>
        <taxon>Capnocytophaga</taxon>
    </lineage>
</organism>
<dbReference type="PANTHER" id="PTHR42743">
    <property type="entry name" value="AMINO-ACID AMINOTRANSFERASE"/>
    <property type="match status" value="1"/>
</dbReference>
<dbReference type="EC" id="2.6.1.42" evidence="5"/>
<evidence type="ECO:0000256" key="2">
    <source>
        <dbReference type="ARBA" id="ARBA00004931"/>
    </source>
</evidence>
<accession>A0AAV5AUN1</accession>
<dbReference type="AlphaFoldDB" id="A0AAV5AUN1"/>
<dbReference type="SUPFAM" id="SSF56752">
    <property type="entry name" value="D-aminoacid aminotransferase-like PLP-dependent enzymes"/>
    <property type="match status" value="1"/>
</dbReference>
<keyword evidence="9" id="KW-0808">Transferase</keyword>
<dbReference type="PANTHER" id="PTHR42743:SF11">
    <property type="entry name" value="AMINODEOXYCHORISMATE LYASE"/>
    <property type="match status" value="1"/>
</dbReference>
<reference evidence="9 12" key="1">
    <citation type="submission" date="2021-11" db="EMBL/GenBank/DDBJ databases">
        <title>Draft genome sequence of Capnocytophaga sp. strain KC07075 isolated from cat oral cavity.</title>
        <authorList>
            <person name="Suzuki M."/>
            <person name="Imaoka K."/>
            <person name="Kimura M."/>
            <person name="Morikawa S."/>
            <person name="Maeda K."/>
        </authorList>
    </citation>
    <scope>NUCLEOTIDE SEQUENCE</scope>
    <source>
        <strain evidence="9">KC07075</strain>
        <strain evidence="10 12">KC07079</strain>
    </source>
</reference>
<comment type="pathway">
    <text evidence="2">Amino-acid biosynthesis; L-valine biosynthesis; L-valine from pyruvate: step 4/4.</text>
</comment>
<name>A0AAV5AUN1_9FLAO</name>
<dbReference type="Gene3D" id="3.30.470.10">
    <property type="match status" value="1"/>
</dbReference>
<sequence length="281" mass="31896">MTLISGTKSISSASISPENRGILFGDGVFDVLKYASGKLYFWEAHYLRLMATMRIARMEIPDTFTMEFLESEILSQIEQNQLANQAVSVRLTIVRKQGGDYTPQTNTIEYYISVAPLQSPFYQNQPIEYRIELYKDFYLQPDLLSNLKTTNRLLNVMGSVFAQENDYQNCILLNYTHKNVVGFLSGNLFWVSGTHIKTPPLSDGCINGITRKKLIETITKTNDFTIEETSISPFDLQKADELFVTNSIIGIQSVSHYRKKEYTNQVANNLIGKLNTLARLG</sequence>
<comment type="caution">
    <text evidence="9">The sequence shown here is derived from an EMBL/GenBank/DDBJ whole genome shotgun (WGS) entry which is preliminary data.</text>
</comment>
<dbReference type="InterPro" id="IPR050571">
    <property type="entry name" value="Class-IV_PLP-Dep_Aminotrnsfr"/>
</dbReference>
<dbReference type="Gene3D" id="3.20.10.10">
    <property type="entry name" value="D-amino Acid Aminotransferase, subunit A, domain 2"/>
    <property type="match status" value="1"/>
</dbReference>
<dbReference type="InterPro" id="IPR001544">
    <property type="entry name" value="Aminotrans_IV"/>
</dbReference>
<comment type="catalytic activity">
    <reaction evidence="7">
        <text>L-isoleucine + 2-oxoglutarate = (S)-3-methyl-2-oxopentanoate + L-glutamate</text>
        <dbReference type="Rhea" id="RHEA:24801"/>
        <dbReference type="ChEBI" id="CHEBI:16810"/>
        <dbReference type="ChEBI" id="CHEBI:29985"/>
        <dbReference type="ChEBI" id="CHEBI:35146"/>
        <dbReference type="ChEBI" id="CHEBI:58045"/>
        <dbReference type="EC" id="2.6.1.42"/>
    </reaction>
</comment>
<dbReference type="InterPro" id="IPR043132">
    <property type="entry name" value="BCAT-like_C"/>
</dbReference>
<evidence type="ECO:0000313" key="11">
    <source>
        <dbReference type="Proteomes" id="UP001207736"/>
    </source>
</evidence>
<comment type="catalytic activity">
    <reaction evidence="8">
        <text>L-leucine + 2-oxoglutarate = 4-methyl-2-oxopentanoate + L-glutamate</text>
        <dbReference type="Rhea" id="RHEA:18321"/>
        <dbReference type="ChEBI" id="CHEBI:16810"/>
        <dbReference type="ChEBI" id="CHEBI:17865"/>
        <dbReference type="ChEBI" id="CHEBI:29985"/>
        <dbReference type="ChEBI" id="CHEBI:57427"/>
        <dbReference type="EC" id="2.6.1.42"/>
    </reaction>
</comment>
<evidence type="ECO:0000313" key="10">
    <source>
        <dbReference type="EMBL" id="GJM52362.1"/>
    </source>
</evidence>
<dbReference type="GO" id="GO:0046394">
    <property type="term" value="P:carboxylic acid biosynthetic process"/>
    <property type="evidence" value="ECO:0007669"/>
    <property type="project" value="UniProtKB-ARBA"/>
</dbReference>
<evidence type="ECO:0000256" key="6">
    <source>
        <dbReference type="ARBA" id="ARBA00048212"/>
    </source>
</evidence>
<evidence type="ECO:0000256" key="3">
    <source>
        <dbReference type="ARBA" id="ARBA00005072"/>
    </source>
</evidence>
<proteinExistence type="inferred from homology"/>
<evidence type="ECO:0000256" key="4">
    <source>
        <dbReference type="ARBA" id="ARBA00009320"/>
    </source>
</evidence>
<keyword evidence="9" id="KW-0032">Aminotransferase</keyword>
<comment type="pathway">
    <text evidence="1">Amino-acid biosynthesis; L-isoleucine biosynthesis; L-isoleucine from 2-oxobutanoate: step 4/4.</text>
</comment>
<gene>
    <name evidence="9" type="ORF">RCZ15_00770</name>
    <name evidence="10" type="ORF">RCZ16_06800</name>
</gene>
<evidence type="ECO:0000313" key="12">
    <source>
        <dbReference type="Proteomes" id="UP001208692"/>
    </source>
</evidence>
<protein>
    <recommendedName>
        <fullName evidence="5">branched-chain-amino-acid transaminase</fullName>
        <ecNumber evidence="5">2.6.1.42</ecNumber>
    </recommendedName>
</protein>
<evidence type="ECO:0000256" key="7">
    <source>
        <dbReference type="ARBA" id="ARBA00048798"/>
    </source>
</evidence>
<evidence type="ECO:0000256" key="1">
    <source>
        <dbReference type="ARBA" id="ARBA00004824"/>
    </source>
</evidence>